<dbReference type="SMART" id="SM00283">
    <property type="entry name" value="MA"/>
    <property type="match status" value="1"/>
</dbReference>
<dbReference type="STRING" id="198616.SAMN05216193_103268"/>
<keyword evidence="6" id="KW-1133">Transmembrane helix</keyword>
<dbReference type="GO" id="GO:0006935">
    <property type="term" value="P:chemotaxis"/>
    <property type="evidence" value="ECO:0007669"/>
    <property type="project" value="UniProtKB-KW"/>
</dbReference>
<evidence type="ECO:0000256" key="6">
    <source>
        <dbReference type="ARBA" id="ARBA00022989"/>
    </source>
</evidence>
<dbReference type="InterPro" id="IPR004089">
    <property type="entry name" value="MCPsignal_dom"/>
</dbReference>
<keyword evidence="4" id="KW-0145">Chemotaxis</keyword>
<evidence type="ECO:0000256" key="3">
    <source>
        <dbReference type="ARBA" id="ARBA00022481"/>
    </source>
</evidence>
<keyword evidence="5" id="KW-0812">Transmembrane</keyword>
<reference evidence="13" key="1">
    <citation type="submission" date="2016-10" db="EMBL/GenBank/DDBJ databases">
        <authorList>
            <person name="Varghese N."/>
            <person name="Submissions S."/>
        </authorList>
    </citation>
    <scope>NUCLEOTIDE SEQUENCE [LARGE SCALE GENOMIC DNA]</scope>
    <source>
        <strain evidence="13">JCM 21621</strain>
    </source>
</reference>
<keyword evidence="2" id="KW-1003">Cell membrane</keyword>
<evidence type="ECO:0000256" key="2">
    <source>
        <dbReference type="ARBA" id="ARBA00022475"/>
    </source>
</evidence>
<dbReference type="SUPFAM" id="SSF58104">
    <property type="entry name" value="Methyl-accepting chemotaxis protein (MCP) signaling domain"/>
    <property type="match status" value="1"/>
</dbReference>
<feature type="domain" description="Methyl-accepting transducer" evidence="11">
    <location>
        <begin position="170"/>
        <end position="321"/>
    </location>
</feature>
<dbReference type="Proteomes" id="UP000242957">
    <property type="component" value="Unassembled WGS sequence"/>
</dbReference>
<dbReference type="GO" id="GO:0005886">
    <property type="term" value="C:plasma membrane"/>
    <property type="evidence" value="ECO:0007669"/>
    <property type="project" value="UniProtKB-SubCell"/>
</dbReference>
<evidence type="ECO:0000256" key="5">
    <source>
        <dbReference type="ARBA" id="ARBA00022692"/>
    </source>
</evidence>
<comment type="similarity">
    <text evidence="9">Belongs to the methyl-accepting chemotaxis (MCP) protein family.</text>
</comment>
<dbReference type="Gene3D" id="1.10.287.950">
    <property type="entry name" value="Methyl-accepting chemotaxis protein"/>
    <property type="match status" value="1"/>
</dbReference>
<evidence type="ECO:0000256" key="10">
    <source>
        <dbReference type="PROSITE-ProRule" id="PRU00284"/>
    </source>
</evidence>
<dbReference type="GO" id="GO:0007165">
    <property type="term" value="P:signal transduction"/>
    <property type="evidence" value="ECO:0007669"/>
    <property type="project" value="UniProtKB-KW"/>
</dbReference>
<evidence type="ECO:0000256" key="7">
    <source>
        <dbReference type="ARBA" id="ARBA00023136"/>
    </source>
</evidence>
<protein>
    <submittedName>
        <fullName evidence="12">Methyl-accepting chemotaxis protein</fullName>
    </submittedName>
</protein>
<comment type="subcellular location">
    <subcellularLocation>
        <location evidence="1">Cell membrane</location>
    </subcellularLocation>
</comment>
<name>A0A1H0C143_9PSED</name>
<keyword evidence="8 10" id="KW-0807">Transducer</keyword>
<evidence type="ECO:0000313" key="12">
    <source>
        <dbReference type="EMBL" id="SDN51546.1"/>
    </source>
</evidence>
<evidence type="ECO:0000313" key="13">
    <source>
        <dbReference type="Proteomes" id="UP000242957"/>
    </source>
</evidence>
<organism evidence="12 13">
    <name type="scientific">Pseudomonas jinjuensis</name>
    <dbReference type="NCBI Taxonomy" id="198616"/>
    <lineage>
        <taxon>Bacteria</taxon>
        <taxon>Pseudomonadati</taxon>
        <taxon>Pseudomonadota</taxon>
        <taxon>Gammaproteobacteria</taxon>
        <taxon>Pseudomonadales</taxon>
        <taxon>Pseudomonadaceae</taxon>
        <taxon>Pseudomonas</taxon>
    </lineage>
</organism>
<keyword evidence="13" id="KW-1185">Reference proteome</keyword>
<accession>A0A1H0C143</accession>
<sequence>MRQAILDQPDTPERRPARLALQALPWLAVAGLAWLDVPLWGLLPLGCAASLWLASRTPRSEAAAPAQASPSPPQWQPLQHGLQQHLATLDGHARQMEGLLQHAIGQLTASFHSLAERVDTQRGLSHSLIERYAGRGHIDGAVNFQEFIQATQETLGLFVEASLETSRTSRQLVERMDRVTQKIGEILQSTEDMDAIAKQTNLLALNAAIEAARAGESGRGFAVVADEVRALSNRSTQFSAAIRQHVDVVYREIRDAEGAITQLAEQDMSFALDSRQKVQRMLDDLDALNRHTLTVVHELDRIALEVGDGVNDAVTALQFQDMSSQLLGQIGKHSARLGAFAGALGQLDERPAQHWPEHLQRQAEELARPVGNPVSQTSVSAGAVELF</sequence>
<keyword evidence="7" id="KW-0472">Membrane</keyword>
<dbReference type="PANTHER" id="PTHR32089:SF120">
    <property type="entry name" value="METHYL-ACCEPTING CHEMOTAXIS PROTEIN TLPQ"/>
    <property type="match status" value="1"/>
</dbReference>
<evidence type="ECO:0000256" key="9">
    <source>
        <dbReference type="ARBA" id="ARBA00029447"/>
    </source>
</evidence>
<dbReference type="AlphaFoldDB" id="A0A1H0C143"/>
<evidence type="ECO:0000256" key="4">
    <source>
        <dbReference type="ARBA" id="ARBA00022500"/>
    </source>
</evidence>
<keyword evidence="3" id="KW-0488">Methylation</keyword>
<evidence type="ECO:0000256" key="8">
    <source>
        <dbReference type="ARBA" id="ARBA00023224"/>
    </source>
</evidence>
<dbReference type="Pfam" id="PF00015">
    <property type="entry name" value="MCPsignal"/>
    <property type="match status" value="1"/>
</dbReference>
<proteinExistence type="inferred from homology"/>
<gene>
    <name evidence="12" type="ORF">SAMN05216193_103268</name>
</gene>
<dbReference type="PROSITE" id="PS50111">
    <property type="entry name" value="CHEMOTAXIS_TRANSDUC_2"/>
    <property type="match status" value="1"/>
</dbReference>
<evidence type="ECO:0000259" key="11">
    <source>
        <dbReference type="PROSITE" id="PS50111"/>
    </source>
</evidence>
<dbReference type="PANTHER" id="PTHR32089">
    <property type="entry name" value="METHYL-ACCEPTING CHEMOTAXIS PROTEIN MCPB"/>
    <property type="match status" value="1"/>
</dbReference>
<evidence type="ECO:0000256" key="1">
    <source>
        <dbReference type="ARBA" id="ARBA00004236"/>
    </source>
</evidence>
<dbReference type="EMBL" id="FNIJ01000003">
    <property type="protein sequence ID" value="SDN51546.1"/>
    <property type="molecule type" value="Genomic_DNA"/>
</dbReference>